<name>A0AA39XMW3_9PEZI</name>
<proteinExistence type="predicted"/>
<evidence type="ECO:0000313" key="3">
    <source>
        <dbReference type="EMBL" id="KAK0636580.1"/>
    </source>
</evidence>
<reference evidence="3" key="1">
    <citation type="submission" date="2023-06" db="EMBL/GenBank/DDBJ databases">
        <title>Genome-scale phylogeny and comparative genomics of the fungal order Sordariales.</title>
        <authorList>
            <consortium name="Lawrence Berkeley National Laboratory"/>
            <person name="Hensen N."/>
            <person name="Bonometti L."/>
            <person name="Westerberg I."/>
            <person name="Brannstrom I.O."/>
            <person name="Guillou S."/>
            <person name="Cros-Aarteil S."/>
            <person name="Calhoun S."/>
            <person name="Haridas S."/>
            <person name="Kuo A."/>
            <person name="Mondo S."/>
            <person name="Pangilinan J."/>
            <person name="Riley R."/>
            <person name="LaButti K."/>
            <person name="Andreopoulos B."/>
            <person name="Lipzen A."/>
            <person name="Chen C."/>
            <person name="Yanf M."/>
            <person name="Daum C."/>
            <person name="Ng V."/>
            <person name="Clum A."/>
            <person name="Steindorff A."/>
            <person name="Ohm R."/>
            <person name="Martin F."/>
            <person name="Silar P."/>
            <person name="Natvig D."/>
            <person name="Lalanne C."/>
            <person name="Gautier V."/>
            <person name="Ament-velasquez S.L."/>
            <person name="Kruys A."/>
            <person name="Hutchinson M.I."/>
            <person name="Powell A.J."/>
            <person name="Barry K."/>
            <person name="Miller A.N."/>
            <person name="Grigoriev I.V."/>
            <person name="Debuchy R."/>
            <person name="Gladieux P."/>
            <person name="Thoren M.H."/>
            <person name="Johannesson H."/>
        </authorList>
    </citation>
    <scope>NUCLEOTIDE SEQUENCE</scope>
    <source>
        <strain evidence="3">SMH3391-2</strain>
    </source>
</reference>
<keyword evidence="4" id="KW-1185">Reference proteome</keyword>
<dbReference type="EMBL" id="JAULSR010000001">
    <property type="protein sequence ID" value="KAK0636580.1"/>
    <property type="molecule type" value="Genomic_DNA"/>
</dbReference>
<evidence type="ECO:0000256" key="1">
    <source>
        <dbReference type="SAM" id="MobiDB-lite"/>
    </source>
</evidence>
<gene>
    <name evidence="3" type="ORF">B0T17DRAFT_484483</name>
</gene>
<dbReference type="Proteomes" id="UP001174934">
    <property type="component" value="Unassembled WGS sequence"/>
</dbReference>
<feature type="region of interest" description="Disordered" evidence="1">
    <location>
        <begin position="196"/>
        <end position="215"/>
    </location>
</feature>
<protein>
    <recommendedName>
        <fullName evidence="2">F-box domain-containing protein</fullName>
    </recommendedName>
</protein>
<dbReference type="SUPFAM" id="SSF81383">
    <property type="entry name" value="F-box domain"/>
    <property type="match status" value="1"/>
</dbReference>
<sequence>MDPLPTLDSLPNELLLSIVSLLPTSQLLTLLGVNRHFYSVTIRIFYSRLMKASSTPDHRVVLECYTPSEKLTTPYLYNNYLSTDTLDLDDFAADDEQDGLPKPTLGQLKGLYAHFKPVEIEGIIRPRLPRRGVPAHELPTDEPSADVYLDKNESFAQLCTVANIVKPSRTGDRFLSHANMSKGVVRVWRDWLAVQAGDRPPTPPSTRLGLGKGRRSDRTKDTILWADAAQNMGLRFCVVKNEMGDDMPRQPVLVSNDEDLPVCYRLMLVELSIRVTELLLTMEKSEAQEVANSGNALMIATI</sequence>
<dbReference type="PROSITE" id="PS50181">
    <property type="entry name" value="FBOX"/>
    <property type="match status" value="1"/>
</dbReference>
<comment type="caution">
    <text evidence="3">The sequence shown here is derived from an EMBL/GenBank/DDBJ whole genome shotgun (WGS) entry which is preliminary data.</text>
</comment>
<dbReference type="InterPro" id="IPR001810">
    <property type="entry name" value="F-box_dom"/>
</dbReference>
<accession>A0AA39XMW3</accession>
<dbReference type="InterPro" id="IPR036047">
    <property type="entry name" value="F-box-like_dom_sf"/>
</dbReference>
<feature type="domain" description="F-box" evidence="2">
    <location>
        <begin position="4"/>
        <end position="49"/>
    </location>
</feature>
<dbReference type="AlphaFoldDB" id="A0AA39XMW3"/>
<dbReference type="Pfam" id="PF12937">
    <property type="entry name" value="F-box-like"/>
    <property type="match status" value="1"/>
</dbReference>
<evidence type="ECO:0000313" key="4">
    <source>
        <dbReference type="Proteomes" id="UP001174934"/>
    </source>
</evidence>
<organism evidence="3 4">
    <name type="scientific">Bombardia bombarda</name>
    <dbReference type="NCBI Taxonomy" id="252184"/>
    <lineage>
        <taxon>Eukaryota</taxon>
        <taxon>Fungi</taxon>
        <taxon>Dikarya</taxon>
        <taxon>Ascomycota</taxon>
        <taxon>Pezizomycotina</taxon>
        <taxon>Sordariomycetes</taxon>
        <taxon>Sordariomycetidae</taxon>
        <taxon>Sordariales</taxon>
        <taxon>Lasiosphaeriaceae</taxon>
        <taxon>Bombardia</taxon>
    </lineage>
</organism>
<evidence type="ECO:0000259" key="2">
    <source>
        <dbReference type="PROSITE" id="PS50181"/>
    </source>
</evidence>